<dbReference type="SUPFAM" id="SSF101391">
    <property type="entry name" value="Hsp90 co-chaperone CDC37"/>
    <property type="match status" value="1"/>
</dbReference>
<dbReference type="InterPro" id="IPR013874">
    <property type="entry name" value="Cdc37_Hsp90-bd"/>
</dbReference>
<feature type="region of interest" description="Disordered" evidence="7">
    <location>
        <begin position="404"/>
        <end position="447"/>
    </location>
</feature>
<proteinExistence type="inferred from homology"/>
<dbReference type="FunFam" id="1.20.58.610:FF:000001">
    <property type="entry name" value="Hsp90 co-chaperone Cdc37-like 1"/>
    <property type="match status" value="1"/>
</dbReference>
<protein>
    <recommendedName>
        <fullName evidence="5">Hsp90 chaperone protein kinase-targeting subunit</fullName>
    </recommendedName>
</protein>
<dbReference type="GO" id="GO:0051087">
    <property type="term" value="F:protein-folding chaperone binding"/>
    <property type="evidence" value="ECO:0007669"/>
    <property type="project" value="TreeGrafter"/>
</dbReference>
<name>A0A8S1H8U9_9PELO</name>
<accession>A0A8S1H8U9</accession>
<feature type="domain" description="Cdc37 C-terminal" evidence="8">
    <location>
        <begin position="348"/>
        <end position="443"/>
    </location>
</feature>
<dbReference type="Proteomes" id="UP000835052">
    <property type="component" value="Unassembled WGS sequence"/>
</dbReference>
<evidence type="ECO:0000313" key="12">
    <source>
        <dbReference type="Proteomes" id="UP000835052"/>
    </source>
</evidence>
<evidence type="ECO:0000256" key="4">
    <source>
        <dbReference type="ARBA" id="ARBA00023186"/>
    </source>
</evidence>
<dbReference type="OrthoDB" id="440202at2759"/>
<dbReference type="SMART" id="SM01069">
    <property type="entry name" value="CDC37_C"/>
    <property type="match status" value="1"/>
</dbReference>
<feature type="coiled-coil region" evidence="6">
    <location>
        <begin position="99"/>
        <end position="167"/>
    </location>
</feature>
<keyword evidence="3" id="KW-0963">Cytoplasm</keyword>
<sequence length="447" mass="50985">MFKAAGRITVIKLESDIAQGVCEVAARGERYCSRLPRVPCDKTSTRKGTVSTGAELAVMPIDYSKWKEIEVSDDEDDTHPNIDTPSLFRWRHQARLERMAEKKLKQEQLEKEKSNTTSKLKDLQDRLAASTIGNAEKEQIQKELDDVKEQEAKWRAKEKELEDQERLEPWNVDTIGHESFSTTRINKIQEPKSAARLSEEEDTKKMADFCEKNEGLLQTYGRIHGLKATEDFLTEHPHLACEYAANYLTIECLNLAIDRKEDEMCVMAEQCVIMQYLLELAKSLKSVASNVNLQRNFFKKFGAADPTYVKSFHEEVEAFQDRLRKRATEKREAATAEYEAEEKARRIAASPGGLDPQEVFDTLPEEMQKCFESQDVGKLKSLAQKMDEEVFMYHFRRCIDSGLWVPERSSDDEGSVTTQNDTEGDDGDADGEAETTETESVKTCETD</sequence>
<keyword evidence="4" id="KW-0143">Chaperone</keyword>
<evidence type="ECO:0000256" key="7">
    <source>
        <dbReference type="SAM" id="MobiDB-lite"/>
    </source>
</evidence>
<dbReference type="AlphaFoldDB" id="A0A8S1H8U9"/>
<dbReference type="InterPro" id="IPR038189">
    <property type="entry name" value="Cdc37_Hsp90-bd_sf"/>
</dbReference>
<comment type="caution">
    <text evidence="11">The sequence shown here is derived from an EMBL/GenBank/DDBJ whole genome shotgun (WGS) entry which is preliminary data.</text>
</comment>
<feature type="region of interest" description="Disordered" evidence="7">
    <location>
        <begin position="333"/>
        <end position="355"/>
    </location>
</feature>
<dbReference type="SMART" id="SM01070">
    <property type="entry name" value="CDC37_M"/>
    <property type="match status" value="1"/>
</dbReference>
<dbReference type="SMART" id="SM01071">
    <property type="entry name" value="CDC37_N"/>
    <property type="match status" value="1"/>
</dbReference>
<evidence type="ECO:0000256" key="5">
    <source>
        <dbReference type="ARBA" id="ARBA00031396"/>
    </source>
</evidence>
<dbReference type="InterPro" id="IPR013855">
    <property type="entry name" value="Cdc37_N_dom"/>
</dbReference>
<organism evidence="11 12">
    <name type="scientific">Caenorhabditis auriculariae</name>
    <dbReference type="NCBI Taxonomy" id="2777116"/>
    <lineage>
        <taxon>Eukaryota</taxon>
        <taxon>Metazoa</taxon>
        <taxon>Ecdysozoa</taxon>
        <taxon>Nematoda</taxon>
        <taxon>Chromadorea</taxon>
        <taxon>Rhabditida</taxon>
        <taxon>Rhabditina</taxon>
        <taxon>Rhabditomorpha</taxon>
        <taxon>Rhabditoidea</taxon>
        <taxon>Rhabditidae</taxon>
        <taxon>Peloderinae</taxon>
        <taxon>Caenorhabditis</taxon>
    </lineage>
</organism>
<feature type="compositionally biased region" description="Acidic residues" evidence="7">
    <location>
        <begin position="422"/>
        <end position="437"/>
    </location>
</feature>
<evidence type="ECO:0000256" key="6">
    <source>
        <dbReference type="SAM" id="Coils"/>
    </source>
</evidence>
<dbReference type="Pfam" id="PF08565">
    <property type="entry name" value="CDC37_M"/>
    <property type="match status" value="1"/>
</dbReference>
<evidence type="ECO:0000313" key="11">
    <source>
        <dbReference type="EMBL" id="CAD6192479.1"/>
    </source>
</evidence>
<dbReference type="InterPro" id="IPR013873">
    <property type="entry name" value="Cdc37_C"/>
</dbReference>
<dbReference type="GO" id="GO:0051082">
    <property type="term" value="F:unfolded protein binding"/>
    <property type="evidence" value="ECO:0007669"/>
    <property type="project" value="TreeGrafter"/>
</dbReference>
<feature type="domain" description="Cdc37 Hsp90 binding" evidence="9">
    <location>
        <begin position="186"/>
        <end position="342"/>
    </location>
</feature>
<dbReference type="Gene3D" id="1.20.58.610">
    <property type="entry name" value="Cdc37, Hsp90 binding domain"/>
    <property type="match status" value="1"/>
</dbReference>
<evidence type="ECO:0000259" key="9">
    <source>
        <dbReference type="SMART" id="SM01070"/>
    </source>
</evidence>
<dbReference type="PANTHER" id="PTHR12800">
    <property type="entry name" value="CDC37-RELATED"/>
    <property type="match status" value="1"/>
</dbReference>
<feature type="domain" description="Cdc37 N-terminal" evidence="10">
    <location>
        <begin position="60"/>
        <end position="183"/>
    </location>
</feature>
<keyword evidence="12" id="KW-1185">Reference proteome</keyword>
<reference evidence="11" key="1">
    <citation type="submission" date="2020-10" db="EMBL/GenBank/DDBJ databases">
        <authorList>
            <person name="Kikuchi T."/>
        </authorList>
    </citation>
    <scope>NUCLEOTIDE SEQUENCE</scope>
    <source>
        <strain evidence="11">NKZ352</strain>
    </source>
</reference>
<dbReference type="Pfam" id="PF08564">
    <property type="entry name" value="CDC37_C"/>
    <property type="match status" value="1"/>
</dbReference>
<dbReference type="GO" id="GO:0019901">
    <property type="term" value="F:protein kinase binding"/>
    <property type="evidence" value="ECO:0007669"/>
    <property type="project" value="InterPro"/>
</dbReference>
<dbReference type="EMBL" id="CAJGYM010000028">
    <property type="protein sequence ID" value="CAD6192479.1"/>
    <property type="molecule type" value="Genomic_DNA"/>
</dbReference>
<comment type="subcellular location">
    <subcellularLocation>
        <location evidence="1">Cytoplasm</location>
    </subcellularLocation>
</comment>
<gene>
    <name evidence="11" type="ORF">CAUJ_LOCUS8398</name>
</gene>
<dbReference type="Gene3D" id="6.10.140.250">
    <property type="match status" value="1"/>
</dbReference>
<dbReference type="GO" id="GO:0005737">
    <property type="term" value="C:cytoplasm"/>
    <property type="evidence" value="ECO:0007669"/>
    <property type="project" value="UniProtKB-SubCell"/>
</dbReference>
<keyword evidence="6" id="KW-0175">Coiled coil</keyword>
<evidence type="ECO:0000259" key="10">
    <source>
        <dbReference type="SMART" id="SM01071"/>
    </source>
</evidence>
<dbReference type="InterPro" id="IPR004918">
    <property type="entry name" value="Cdc37"/>
</dbReference>
<evidence type="ECO:0000256" key="3">
    <source>
        <dbReference type="ARBA" id="ARBA00022490"/>
    </source>
</evidence>
<dbReference type="PANTHER" id="PTHR12800:SF4">
    <property type="entry name" value="HSP90 CO-CHAPERONE CDC37"/>
    <property type="match status" value="1"/>
</dbReference>
<dbReference type="Pfam" id="PF03234">
    <property type="entry name" value="CDC37_N"/>
    <property type="match status" value="1"/>
</dbReference>
<dbReference type="GO" id="GO:0050821">
    <property type="term" value="P:protein stabilization"/>
    <property type="evidence" value="ECO:0007669"/>
    <property type="project" value="TreeGrafter"/>
</dbReference>
<comment type="similarity">
    <text evidence="2">Belongs to the CDC37 family.</text>
</comment>
<evidence type="ECO:0000256" key="2">
    <source>
        <dbReference type="ARBA" id="ARBA00006222"/>
    </source>
</evidence>
<dbReference type="GO" id="GO:0031072">
    <property type="term" value="F:heat shock protein binding"/>
    <property type="evidence" value="ECO:0007669"/>
    <property type="project" value="TreeGrafter"/>
</dbReference>
<evidence type="ECO:0000259" key="8">
    <source>
        <dbReference type="SMART" id="SM01069"/>
    </source>
</evidence>
<evidence type="ECO:0000256" key="1">
    <source>
        <dbReference type="ARBA" id="ARBA00004496"/>
    </source>
</evidence>
<dbReference type="GO" id="GO:0006457">
    <property type="term" value="P:protein folding"/>
    <property type="evidence" value="ECO:0007669"/>
    <property type="project" value="TreeGrafter"/>
</dbReference>